<gene>
    <name evidence="2" type="ORF">PCOR1329_LOCUS7564</name>
</gene>
<feature type="transmembrane region" description="Helical" evidence="1">
    <location>
        <begin position="27"/>
        <end position="46"/>
    </location>
</feature>
<evidence type="ECO:0000313" key="2">
    <source>
        <dbReference type="EMBL" id="CAK0798942.1"/>
    </source>
</evidence>
<evidence type="ECO:0000256" key="1">
    <source>
        <dbReference type="SAM" id="Phobius"/>
    </source>
</evidence>
<feature type="transmembrane region" description="Helical" evidence="1">
    <location>
        <begin position="96"/>
        <end position="114"/>
    </location>
</feature>
<dbReference type="Proteomes" id="UP001189429">
    <property type="component" value="Unassembled WGS sequence"/>
</dbReference>
<accession>A0ABN9Q008</accession>
<protein>
    <recommendedName>
        <fullName evidence="4">ADP,ATP carrier protein</fullName>
    </recommendedName>
</protein>
<name>A0ABN9Q008_9DINO</name>
<keyword evidence="1" id="KW-1133">Transmembrane helix</keyword>
<evidence type="ECO:0008006" key="4">
    <source>
        <dbReference type="Google" id="ProtNLM"/>
    </source>
</evidence>
<comment type="caution">
    <text evidence="2">The sequence shown here is derived from an EMBL/GenBank/DDBJ whole genome shotgun (WGS) entry which is preliminary data.</text>
</comment>
<sequence length="131" mass="14325">MGTYKQSSFAAIPASILVATPDERNEYWGWSLILLYVLQGMARAVYESTNKAVFADFFPEDQSSPAFANCMMQSSTAFFVSFMLQNTLTTEQKGTLAWTVLALAALIFPGYLAASRLRGRASTGLSQSLLS</sequence>
<keyword evidence="1" id="KW-0812">Transmembrane</keyword>
<reference evidence="2" key="1">
    <citation type="submission" date="2023-10" db="EMBL/GenBank/DDBJ databases">
        <authorList>
            <person name="Chen Y."/>
            <person name="Shah S."/>
            <person name="Dougan E. K."/>
            <person name="Thang M."/>
            <person name="Chan C."/>
        </authorList>
    </citation>
    <scope>NUCLEOTIDE SEQUENCE [LARGE SCALE GENOMIC DNA]</scope>
</reference>
<dbReference type="InterPro" id="IPR036259">
    <property type="entry name" value="MFS_trans_sf"/>
</dbReference>
<keyword evidence="1" id="KW-0472">Membrane</keyword>
<proteinExistence type="predicted"/>
<evidence type="ECO:0000313" key="3">
    <source>
        <dbReference type="Proteomes" id="UP001189429"/>
    </source>
</evidence>
<organism evidence="2 3">
    <name type="scientific">Prorocentrum cordatum</name>
    <dbReference type="NCBI Taxonomy" id="2364126"/>
    <lineage>
        <taxon>Eukaryota</taxon>
        <taxon>Sar</taxon>
        <taxon>Alveolata</taxon>
        <taxon>Dinophyceae</taxon>
        <taxon>Prorocentrales</taxon>
        <taxon>Prorocentraceae</taxon>
        <taxon>Prorocentrum</taxon>
    </lineage>
</organism>
<keyword evidence="3" id="KW-1185">Reference proteome</keyword>
<dbReference type="SUPFAM" id="SSF103473">
    <property type="entry name" value="MFS general substrate transporter"/>
    <property type="match status" value="1"/>
</dbReference>
<dbReference type="EMBL" id="CAUYUJ010002052">
    <property type="protein sequence ID" value="CAK0798942.1"/>
    <property type="molecule type" value="Genomic_DNA"/>
</dbReference>